<dbReference type="RefSeq" id="WP_144249726.1">
    <property type="nucleotide sequence ID" value="NZ_VLPK01000003.1"/>
</dbReference>
<evidence type="ECO:0000313" key="3">
    <source>
        <dbReference type="Proteomes" id="UP000318733"/>
    </source>
</evidence>
<comment type="caution">
    <text evidence="2">The sequence shown here is derived from an EMBL/GenBank/DDBJ whole genome shotgun (WGS) entry which is preliminary data.</text>
</comment>
<keyword evidence="3" id="KW-1185">Reference proteome</keyword>
<evidence type="ECO:0000256" key="1">
    <source>
        <dbReference type="SAM" id="Phobius"/>
    </source>
</evidence>
<keyword evidence="1" id="KW-1133">Transmembrane helix</keyword>
<dbReference type="Proteomes" id="UP000318733">
    <property type="component" value="Unassembled WGS sequence"/>
</dbReference>
<keyword evidence="1" id="KW-0812">Transmembrane</keyword>
<reference evidence="2 3" key="1">
    <citation type="submission" date="2019-07" db="EMBL/GenBank/DDBJ databases">
        <authorList>
            <person name="Huq M.A."/>
        </authorList>
    </citation>
    <scope>NUCLEOTIDE SEQUENCE [LARGE SCALE GENOMIC DNA]</scope>
    <source>
        <strain evidence="2 3">MAH-19</strain>
    </source>
</reference>
<name>A0A556MIK4_9SPHI</name>
<organism evidence="2 3">
    <name type="scientific">Mucilaginibacter corticis</name>
    <dbReference type="NCBI Taxonomy" id="2597670"/>
    <lineage>
        <taxon>Bacteria</taxon>
        <taxon>Pseudomonadati</taxon>
        <taxon>Bacteroidota</taxon>
        <taxon>Sphingobacteriia</taxon>
        <taxon>Sphingobacteriales</taxon>
        <taxon>Sphingobacteriaceae</taxon>
        <taxon>Mucilaginibacter</taxon>
    </lineage>
</organism>
<accession>A0A556MIK4</accession>
<proteinExistence type="predicted"/>
<feature type="transmembrane region" description="Helical" evidence="1">
    <location>
        <begin position="37"/>
        <end position="58"/>
    </location>
</feature>
<gene>
    <name evidence="2" type="ORF">FO440_18290</name>
</gene>
<evidence type="ECO:0000313" key="2">
    <source>
        <dbReference type="EMBL" id="TSJ39689.1"/>
    </source>
</evidence>
<keyword evidence="1" id="KW-0472">Membrane</keyword>
<dbReference type="EMBL" id="VLPK01000003">
    <property type="protein sequence ID" value="TSJ39689.1"/>
    <property type="molecule type" value="Genomic_DNA"/>
</dbReference>
<feature type="transmembrane region" description="Helical" evidence="1">
    <location>
        <begin position="6"/>
        <end position="25"/>
    </location>
</feature>
<sequence>MSLTITIILFFTGAGIITVAFIRDWYNKKKWGWYKTLLLTGFVVLTGAGAYDLVHAYLELIAESAAVPENVVQTPPKADTPARHQPGYALLEMQQPLIARSTKGDSVTFSYALANNGNAAAFSIHSAITYGHYIRGKVYLEPKNTPLNQDTSLSLVPAAKNTRAEQTAITYKNFISRSSFVCINLDYADSSRANKQLIKIYSIRLKPLRLAELSPEESSAIQAALGTQQLALNK</sequence>
<dbReference type="AlphaFoldDB" id="A0A556MIK4"/>
<protein>
    <submittedName>
        <fullName evidence="2">Uncharacterized protein</fullName>
    </submittedName>
</protein>